<evidence type="ECO:0000256" key="8">
    <source>
        <dbReference type="SAM" id="MobiDB-lite"/>
    </source>
</evidence>
<dbReference type="PANTHER" id="PTHR30589">
    <property type="entry name" value="PROLIPOPROTEIN DIACYLGLYCERYL TRANSFERASE"/>
    <property type="match status" value="1"/>
</dbReference>
<keyword evidence="3 7" id="KW-0808">Transferase</keyword>
<dbReference type="GO" id="GO:0008961">
    <property type="term" value="F:phosphatidylglycerol-prolipoprotein diacylglyceryl transferase activity"/>
    <property type="evidence" value="ECO:0007669"/>
    <property type="project" value="UniProtKB-UniRule"/>
</dbReference>
<dbReference type="EMBL" id="QVNQ01000003">
    <property type="protein sequence ID" value="RFS85256.1"/>
    <property type="molecule type" value="Genomic_DNA"/>
</dbReference>
<dbReference type="OrthoDB" id="871140at2"/>
<comment type="function">
    <text evidence="7">Catalyzes the transfer of the diacylglyceryl group from phosphatidylglycerol to the sulfhydryl group of the N-terminal cysteine of a prolipoprotein, the first step in the formation of mature lipoproteins.</text>
</comment>
<protein>
    <recommendedName>
        <fullName evidence="7">Phosphatidylglycerol--prolipoprotein diacylglyceryl transferase</fullName>
        <ecNumber evidence="7">2.5.1.145</ecNumber>
    </recommendedName>
</protein>
<name>A0A372GIQ1_9ACTN</name>
<dbReference type="GO" id="GO:0005886">
    <property type="term" value="C:plasma membrane"/>
    <property type="evidence" value="ECO:0007669"/>
    <property type="project" value="UniProtKB-SubCell"/>
</dbReference>
<comment type="similarity">
    <text evidence="1 7">Belongs to the Lgt family.</text>
</comment>
<dbReference type="UniPathway" id="UPA00664"/>
<evidence type="ECO:0000256" key="4">
    <source>
        <dbReference type="ARBA" id="ARBA00022692"/>
    </source>
</evidence>
<evidence type="ECO:0000256" key="2">
    <source>
        <dbReference type="ARBA" id="ARBA00022475"/>
    </source>
</evidence>
<comment type="caution">
    <text evidence="9">The sequence shown here is derived from an EMBL/GenBank/DDBJ whole genome shotgun (WGS) entry which is preliminary data.</text>
</comment>
<evidence type="ECO:0000256" key="7">
    <source>
        <dbReference type="HAMAP-Rule" id="MF_01147"/>
    </source>
</evidence>
<organism evidence="9 10">
    <name type="scientific">Actinomadura spongiicola</name>
    <dbReference type="NCBI Taxonomy" id="2303421"/>
    <lineage>
        <taxon>Bacteria</taxon>
        <taxon>Bacillati</taxon>
        <taxon>Actinomycetota</taxon>
        <taxon>Actinomycetes</taxon>
        <taxon>Streptosporangiales</taxon>
        <taxon>Thermomonosporaceae</taxon>
        <taxon>Actinomadura</taxon>
    </lineage>
</organism>
<feature type="binding site" evidence="7">
    <location>
        <position position="142"/>
    </location>
    <ligand>
        <name>a 1,2-diacyl-sn-glycero-3-phospho-(1'-sn-glycerol)</name>
        <dbReference type="ChEBI" id="CHEBI:64716"/>
    </ligand>
</feature>
<evidence type="ECO:0000256" key="3">
    <source>
        <dbReference type="ARBA" id="ARBA00022679"/>
    </source>
</evidence>
<proteinExistence type="inferred from homology"/>
<keyword evidence="10" id="KW-1185">Reference proteome</keyword>
<sequence>MEPLAYIPSPSQGVWHLGPVPIRAYAVMIILGIVVAVWLGERRWAAKGGTPGVVVDMAVWAVPFGLVGGRLYHVATDYQRYFGDGGDPVRALKIWEGGLGVWGAIALGALGAAIGCRRRGVSVLALADAVAPGIVLAQGIGRWGNYWNQELYGRPLDAFWAIEISEDKRPRLDGTVQLDPEYADVATYHPTFLYEFLWCVGVAILVIWADRRYKLTHGRAFALYVAAYTLGRAWIEALRIDEAHEILGLRLNDWVSFVLFVGAVAYLYQARGRTGPEKVGVAATDPASDAPATAEPEPEAKDEAKDEATDEAQDDAEVDDARADEAEADEAAEESGTGDEKADAEPGDAEPGEPKGPEEPADAGEEREGEPVKDGK</sequence>
<evidence type="ECO:0000256" key="1">
    <source>
        <dbReference type="ARBA" id="ARBA00007150"/>
    </source>
</evidence>
<feature type="compositionally biased region" description="Basic and acidic residues" evidence="8">
    <location>
        <begin position="298"/>
        <end position="307"/>
    </location>
</feature>
<feature type="compositionally biased region" description="Acidic residues" evidence="8">
    <location>
        <begin position="308"/>
        <end position="318"/>
    </location>
</feature>
<feature type="transmembrane region" description="Helical" evidence="7">
    <location>
        <begin position="192"/>
        <end position="209"/>
    </location>
</feature>
<reference evidence="9 10" key="1">
    <citation type="submission" date="2018-08" db="EMBL/GenBank/DDBJ databases">
        <title>Actinomadura spongicola sp. nov., isolated from marine sponge Leucetta chagosensis.</title>
        <authorList>
            <person name="Li L."/>
            <person name="Lin H.W."/>
        </authorList>
    </citation>
    <scope>NUCLEOTIDE SEQUENCE [LARGE SCALE GENOMIC DNA]</scope>
    <source>
        <strain evidence="9 10">LHW52907</strain>
    </source>
</reference>
<comment type="pathway">
    <text evidence="7">Protein modification; lipoprotein biosynthesis (diacylglyceryl transfer).</text>
</comment>
<dbReference type="RefSeq" id="WP_117399120.1">
    <property type="nucleotide sequence ID" value="NZ_QVNQ01000003.1"/>
</dbReference>
<feature type="transmembrane region" description="Helical" evidence="7">
    <location>
        <begin position="221"/>
        <end position="239"/>
    </location>
</feature>
<feature type="transmembrane region" description="Helical" evidence="7">
    <location>
        <begin position="251"/>
        <end position="268"/>
    </location>
</feature>
<feature type="compositionally biased region" description="Basic and acidic residues" evidence="8">
    <location>
        <begin position="352"/>
        <end position="376"/>
    </location>
</feature>
<dbReference type="NCBIfam" id="TIGR00544">
    <property type="entry name" value="lgt"/>
    <property type="match status" value="1"/>
</dbReference>
<feature type="region of interest" description="Disordered" evidence="8">
    <location>
        <begin position="277"/>
        <end position="376"/>
    </location>
</feature>
<keyword evidence="2 7" id="KW-1003">Cell membrane</keyword>
<feature type="transmembrane region" description="Helical" evidence="7">
    <location>
        <begin position="52"/>
        <end position="72"/>
    </location>
</feature>
<feature type="transmembrane region" description="Helical" evidence="7">
    <location>
        <begin position="92"/>
        <end position="114"/>
    </location>
</feature>
<feature type="transmembrane region" description="Helical" evidence="7">
    <location>
        <begin position="20"/>
        <end position="40"/>
    </location>
</feature>
<dbReference type="InterPro" id="IPR001640">
    <property type="entry name" value="Lgt"/>
</dbReference>
<keyword evidence="4 7" id="KW-0812">Transmembrane</keyword>
<dbReference type="Pfam" id="PF01790">
    <property type="entry name" value="LGT"/>
    <property type="match status" value="1"/>
</dbReference>
<keyword evidence="5 7" id="KW-1133">Transmembrane helix</keyword>
<comment type="catalytic activity">
    <reaction evidence="7">
        <text>L-cysteinyl-[prolipoprotein] + a 1,2-diacyl-sn-glycero-3-phospho-(1'-sn-glycerol) = an S-1,2-diacyl-sn-glyceryl-L-cysteinyl-[prolipoprotein] + sn-glycerol 1-phosphate + H(+)</text>
        <dbReference type="Rhea" id="RHEA:56712"/>
        <dbReference type="Rhea" id="RHEA-COMP:14679"/>
        <dbReference type="Rhea" id="RHEA-COMP:14680"/>
        <dbReference type="ChEBI" id="CHEBI:15378"/>
        <dbReference type="ChEBI" id="CHEBI:29950"/>
        <dbReference type="ChEBI" id="CHEBI:57685"/>
        <dbReference type="ChEBI" id="CHEBI:64716"/>
        <dbReference type="ChEBI" id="CHEBI:140658"/>
        <dbReference type="EC" id="2.5.1.145"/>
    </reaction>
</comment>
<dbReference type="HAMAP" id="MF_01147">
    <property type="entry name" value="Lgt"/>
    <property type="match status" value="1"/>
</dbReference>
<dbReference type="EC" id="2.5.1.145" evidence="7"/>
<accession>A0A372GIQ1</accession>
<evidence type="ECO:0000313" key="9">
    <source>
        <dbReference type="EMBL" id="RFS85256.1"/>
    </source>
</evidence>
<keyword evidence="6 7" id="KW-0472">Membrane</keyword>
<dbReference type="Proteomes" id="UP000262882">
    <property type="component" value="Unassembled WGS sequence"/>
</dbReference>
<feature type="compositionally biased region" description="Low complexity" evidence="8">
    <location>
        <begin position="282"/>
        <end position="295"/>
    </location>
</feature>
<dbReference type="PANTHER" id="PTHR30589:SF0">
    <property type="entry name" value="PHOSPHATIDYLGLYCEROL--PROLIPOPROTEIN DIACYLGLYCERYL TRANSFERASE"/>
    <property type="match status" value="1"/>
</dbReference>
<evidence type="ECO:0000256" key="5">
    <source>
        <dbReference type="ARBA" id="ARBA00022989"/>
    </source>
</evidence>
<gene>
    <name evidence="7" type="primary">lgt</name>
    <name evidence="9" type="ORF">D0T12_09385</name>
</gene>
<comment type="subcellular location">
    <subcellularLocation>
        <location evidence="7">Cell membrane</location>
        <topology evidence="7">Multi-pass membrane protein</topology>
    </subcellularLocation>
</comment>
<keyword evidence="9" id="KW-0449">Lipoprotein</keyword>
<feature type="transmembrane region" description="Helical" evidence="7">
    <location>
        <begin position="121"/>
        <end position="141"/>
    </location>
</feature>
<evidence type="ECO:0000256" key="6">
    <source>
        <dbReference type="ARBA" id="ARBA00023136"/>
    </source>
</evidence>
<dbReference type="GO" id="GO:0042158">
    <property type="term" value="P:lipoprotein biosynthetic process"/>
    <property type="evidence" value="ECO:0007669"/>
    <property type="project" value="UniProtKB-UniRule"/>
</dbReference>
<dbReference type="AlphaFoldDB" id="A0A372GIQ1"/>
<feature type="compositionally biased region" description="Acidic residues" evidence="8">
    <location>
        <begin position="326"/>
        <end position="337"/>
    </location>
</feature>
<evidence type="ECO:0000313" key="10">
    <source>
        <dbReference type="Proteomes" id="UP000262882"/>
    </source>
</evidence>